<keyword evidence="8 12" id="KW-0460">Magnesium</keyword>
<evidence type="ECO:0000256" key="7">
    <source>
        <dbReference type="ARBA" id="ARBA00022763"/>
    </source>
</evidence>
<dbReference type="EC" id="2.7.7.7" evidence="12"/>
<evidence type="ECO:0000256" key="1">
    <source>
        <dbReference type="ARBA" id="ARBA00010945"/>
    </source>
</evidence>
<keyword evidence="3 12" id="KW-0808">Transferase</keyword>
<comment type="function">
    <text evidence="12">Poorly processive, error-prone DNA polymerase involved in untargeted mutagenesis. Copies undamaged DNA at stalled replication forks, which arise in vivo from mismatched or misaligned primer ends. These misaligned primers can be extended by PolIV. Exhibits no 3'-5' exonuclease (proofreading) activity. May be involved in translesional synthesis, in conjunction with the beta clamp from PolIII.</text>
</comment>
<dbReference type="InterPro" id="IPR001126">
    <property type="entry name" value="UmuC"/>
</dbReference>
<dbReference type="InterPro" id="IPR043502">
    <property type="entry name" value="DNA/RNA_pol_sf"/>
</dbReference>
<dbReference type="PANTHER" id="PTHR11076">
    <property type="entry name" value="DNA REPAIR POLYMERASE UMUC / TRANSFERASE FAMILY MEMBER"/>
    <property type="match status" value="1"/>
</dbReference>
<proteinExistence type="inferred from homology"/>
<dbReference type="PANTHER" id="PTHR11076:SF33">
    <property type="entry name" value="DNA POLYMERASE KAPPA"/>
    <property type="match status" value="1"/>
</dbReference>
<keyword evidence="12" id="KW-0238">DNA-binding</keyword>
<dbReference type="Gene3D" id="3.30.1490.100">
    <property type="entry name" value="DNA polymerase, Y-family, little finger domain"/>
    <property type="match status" value="1"/>
</dbReference>
<evidence type="ECO:0000256" key="8">
    <source>
        <dbReference type="ARBA" id="ARBA00022842"/>
    </source>
</evidence>
<evidence type="ECO:0000256" key="2">
    <source>
        <dbReference type="ARBA" id="ARBA00022457"/>
    </source>
</evidence>
<evidence type="ECO:0000256" key="9">
    <source>
        <dbReference type="ARBA" id="ARBA00022932"/>
    </source>
</evidence>
<evidence type="ECO:0000259" key="13">
    <source>
        <dbReference type="PROSITE" id="PS50173"/>
    </source>
</evidence>
<reference evidence="14 15" key="1">
    <citation type="submission" date="2013-09" db="EMBL/GenBank/DDBJ databases">
        <authorList>
            <person name="Durkin A.S."/>
            <person name="Haft D.R."/>
            <person name="McCorrison J."/>
            <person name="Torralba M."/>
            <person name="Gillis M."/>
            <person name="Haft D.H."/>
            <person name="Methe B."/>
            <person name="Sutton G."/>
            <person name="Nelson K.E."/>
        </authorList>
    </citation>
    <scope>NUCLEOTIDE SEQUENCE [LARGE SCALE GENOMIC DNA]</scope>
    <source>
        <strain evidence="14 15">BV3C16-1</strain>
    </source>
</reference>
<dbReference type="InterPro" id="IPR017961">
    <property type="entry name" value="DNA_pol_Y-fam_little_finger"/>
</dbReference>
<comment type="cofactor">
    <cofactor evidence="12">
        <name>Mg(2+)</name>
        <dbReference type="ChEBI" id="CHEBI:18420"/>
    </cofactor>
    <text evidence="12">Binds 2 magnesium ions per subunit.</text>
</comment>
<keyword evidence="10 12" id="KW-0234">DNA repair</keyword>
<evidence type="ECO:0000256" key="4">
    <source>
        <dbReference type="ARBA" id="ARBA00022695"/>
    </source>
</evidence>
<comment type="subcellular location">
    <subcellularLocation>
        <location evidence="12">Cytoplasm</location>
    </subcellularLocation>
</comment>
<evidence type="ECO:0000313" key="14">
    <source>
        <dbReference type="EMBL" id="ERT61473.1"/>
    </source>
</evidence>
<keyword evidence="5 12" id="KW-0235">DNA replication</keyword>
<dbReference type="GO" id="GO:0000287">
    <property type="term" value="F:magnesium ion binding"/>
    <property type="evidence" value="ECO:0007669"/>
    <property type="project" value="UniProtKB-UniRule"/>
</dbReference>
<dbReference type="RefSeq" id="WP_023053124.1">
    <property type="nucleotide sequence ID" value="NZ_AWXA01000009.1"/>
</dbReference>
<dbReference type="GO" id="GO:0003887">
    <property type="term" value="F:DNA-directed DNA polymerase activity"/>
    <property type="evidence" value="ECO:0007669"/>
    <property type="project" value="UniProtKB-UniRule"/>
</dbReference>
<dbReference type="GO" id="GO:0005829">
    <property type="term" value="C:cytosol"/>
    <property type="evidence" value="ECO:0007669"/>
    <property type="project" value="TreeGrafter"/>
</dbReference>
<dbReference type="CDD" id="cd03586">
    <property type="entry name" value="PolY_Pol_IV_kappa"/>
    <property type="match status" value="1"/>
</dbReference>
<keyword evidence="7 12" id="KW-0227">DNA damage</keyword>
<name>U7USN1_9FIRM</name>
<sequence>MPKRWIMHVDMDAFYASVEQRDNPALRGLPVIVGGLTDRGVVATASYEARACGVHSALSMKVARQRCPNGVFLPVRMSHYRRISHQIRLIFSQYSPYIEPLSLDEAFLDISGMEGHYTVVTDLGKAIKADILRETGLVASVGIGSNKFLAKLASDLEKPDGLVLIGYGEEQKRLAPLPVRRLWGVGKVTAAALERAGYRHIGDIAAAGPTALERTVGKQARRIYELACGIDDRPLSVHRRPQSVGSEHTYPHDLQTRREADEQFRILANEVSWRLRRNHLMGRTITIKVRFASFRTVTRSLTLDTMGTCAEAQLYFAAKRLFTRDLAFEPIRLLGLTVSQLQPLQIQGDLFSDDAETQEKVTAAIDRLQERFGRQAIMKGFLWELSQDRETRK</sequence>
<feature type="binding site" evidence="12">
    <location>
        <position position="104"/>
    </location>
    <ligand>
        <name>Mg(2+)</name>
        <dbReference type="ChEBI" id="CHEBI:18420"/>
    </ligand>
</feature>
<dbReference type="SUPFAM" id="SSF100879">
    <property type="entry name" value="Lesion bypass DNA polymerase (Y-family), little finger domain"/>
    <property type="match status" value="1"/>
</dbReference>
<dbReference type="SUPFAM" id="SSF56672">
    <property type="entry name" value="DNA/RNA polymerases"/>
    <property type="match status" value="1"/>
</dbReference>
<dbReference type="EMBL" id="AWXA01000009">
    <property type="protein sequence ID" value="ERT61473.1"/>
    <property type="molecule type" value="Genomic_DNA"/>
</dbReference>
<feature type="domain" description="UmuC" evidence="13">
    <location>
        <begin position="6"/>
        <end position="186"/>
    </location>
</feature>
<keyword evidence="6 12" id="KW-0479">Metal-binding</keyword>
<evidence type="ECO:0000256" key="10">
    <source>
        <dbReference type="ARBA" id="ARBA00023204"/>
    </source>
</evidence>
<dbReference type="STRING" id="1111454.HMPREF1250_0509"/>
<dbReference type="InterPro" id="IPR036775">
    <property type="entry name" value="DNA_pol_Y-fam_lit_finger_sf"/>
</dbReference>
<dbReference type="InterPro" id="IPR043128">
    <property type="entry name" value="Rev_trsase/Diguanyl_cyclase"/>
</dbReference>
<dbReference type="HAMAP" id="MF_01113">
    <property type="entry name" value="DNApol_IV"/>
    <property type="match status" value="1"/>
</dbReference>
<evidence type="ECO:0000256" key="3">
    <source>
        <dbReference type="ARBA" id="ARBA00022679"/>
    </source>
</evidence>
<dbReference type="eggNOG" id="COG0389">
    <property type="taxonomic scope" value="Bacteria"/>
</dbReference>
<dbReference type="InterPro" id="IPR022880">
    <property type="entry name" value="DNApol_IV"/>
</dbReference>
<dbReference type="Pfam" id="PF11798">
    <property type="entry name" value="IMS_HHH"/>
    <property type="match status" value="1"/>
</dbReference>
<dbReference type="AlphaFoldDB" id="U7USN1"/>
<feature type="binding site" evidence="12">
    <location>
        <position position="10"/>
    </location>
    <ligand>
        <name>Mg(2+)</name>
        <dbReference type="ChEBI" id="CHEBI:18420"/>
    </ligand>
</feature>
<dbReference type="PATRIC" id="fig|1111454.3.peg.624"/>
<evidence type="ECO:0000256" key="11">
    <source>
        <dbReference type="ARBA" id="ARBA00049244"/>
    </source>
</evidence>
<dbReference type="InterPro" id="IPR050116">
    <property type="entry name" value="DNA_polymerase-Y"/>
</dbReference>
<dbReference type="GO" id="GO:0009432">
    <property type="term" value="P:SOS response"/>
    <property type="evidence" value="ECO:0007669"/>
    <property type="project" value="TreeGrafter"/>
</dbReference>
<dbReference type="GO" id="GO:0006261">
    <property type="term" value="P:DNA-templated DNA replication"/>
    <property type="evidence" value="ECO:0007669"/>
    <property type="project" value="UniProtKB-UniRule"/>
</dbReference>
<comment type="caution">
    <text evidence="14">The sequence shown here is derived from an EMBL/GenBank/DDBJ whole genome shotgun (WGS) entry which is preliminary data.</text>
</comment>
<keyword evidence="9 12" id="KW-0239">DNA-directed DNA polymerase</keyword>
<comment type="catalytic activity">
    <reaction evidence="11 12">
        <text>DNA(n) + a 2'-deoxyribonucleoside 5'-triphosphate = DNA(n+1) + diphosphate</text>
        <dbReference type="Rhea" id="RHEA:22508"/>
        <dbReference type="Rhea" id="RHEA-COMP:17339"/>
        <dbReference type="Rhea" id="RHEA-COMP:17340"/>
        <dbReference type="ChEBI" id="CHEBI:33019"/>
        <dbReference type="ChEBI" id="CHEBI:61560"/>
        <dbReference type="ChEBI" id="CHEBI:173112"/>
        <dbReference type="EC" id="2.7.7.7"/>
    </reaction>
</comment>
<protein>
    <recommendedName>
        <fullName evidence="12">DNA polymerase IV</fullName>
        <shortName evidence="12">Pol IV</shortName>
        <ecNumber evidence="12">2.7.7.7</ecNumber>
    </recommendedName>
</protein>
<organism evidence="14 15">
    <name type="scientific">Megasphaera vaginalis</name>
    <name type="common">ex Srinivasan et al. 2021</name>
    <dbReference type="NCBI Taxonomy" id="1111454"/>
    <lineage>
        <taxon>Bacteria</taxon>
        <taxon>Bacillati</taxon>
        <taxon>Bacillota</taxon>
        <taxon>Negativicutes</taxon>
        <taxon>Veillonellales</taxon>
        <taxon>Veillonellaceae</taxon>
        <taxon>Megasphaera</taxon>
    </lineage>
</organism>
<keyword evidence="2 12" id="KW-0515">Mutator protein</keyword>
<dbReference type="Gene3D" id="1.10.150.20">
    <property type="entry name" value="5' to 3' exonuclease, C-terminal subdomain"/>
    <property type="match status" value="1"/>
</dbReference>
<dbReference type="FunFam" id="3.30.1490.100:FF:000004">
    <property type="entry name" value="DNA polymerase IV"/>
    <property type="match status" value="1"/>
</dbReference>
<dbReference type="GO" id="GO:0006281">
    <property type="term" value="P:DNA repair"/>
    <property type="evidence" value="ECO:0007669"/>
    <property type="project" value="UniProtKB-UniRule"/>
</dbReference>
<dbReference type="InterPro" id="IPR024728">
    <property type="entry name" value="PolY_HhH_motif"/>
</dbReference>
<feature type="site" description="Substrate discrimination" evidence="12">
    <location>
        <position position="15"/>
    </location>
</feature>
<dbReference type="Pfam" id="PF00817">
    <property type="entry name" value="IMS"/>
    <property type="match status" value="1"/>
</dbReference>
<keyword evidence="12" id="KW-0963">Cytoplasm</keyword>
<comment type="subunit">
    <text evidence="12">Monomer.</text>
</comment>
<keyword evidence="15" id="KW-1185">Reference proteome</keyword>
<dbReference type="Gene3D" id="3.40.1170.60">
    <property type="match status" value="1"/>
</dbReference>
<dbReference type="OrthoDB" id="9808813at2"/>
<dbReference type="Gene3D" id="3.30.70.270">
    <property type="match status" value="1"/>
</dbReference>
<dbReference type="GO" id="GO:0042276">
    <property type="term" value="P:error-prone translesion synthesis"/>
    <property type="evidence" value="ECO:0007669"/>
    <property type="project" value="TreeGrafter"/>
</dbReference>
<dbReference type="PROSITE" id="PS50173">
    <property type="entry name" value="UMUC"/>
    <property type="match status" value="1"/>
</dbReference>
<dbReference type="NCBIfam" id="NF002882">
    <property type="entry name" value="PRK03348.1"/>
    <property type="match status" value="1"/>
</dbReference>
<evidence type="ECO:0000256" key="12">
    <source>
        <dbReference type="HAMAP-Rule" id="MF_01113"/>
    </source>
</evidence>
<accession>U7USN1</accession>
<evidence type="ECO:0000313" key="15">
    <source>
        <dbReference type="Proteomes" id="UP000017090"/>
    </source>
</evidence>
<dbReference type="GO" id="GO:0003684">
    <property type="term" value="F:damaged DNA binding"/>
    <property type="evidence" value="ECO:0007669"/>
    <property type="project" value="InterPro"/>
</dbReference>
<dbReference type="NCBIfam" id="NF002677">
    <property type="entry name" value="PRK02406.1"/>
    <property type="match status" value="1"/>
</dbReference>
<feature type="active site" evidence="12">
    <location>
        <position position="105"/>
    </location>
</feature>
<dbReference type="Pfam" id="PF11799">
    <property type="entry name" value="IMS_C"/>
    <property type="match status" value="1"/>
</dbReference>
<keyword evidence="4 12" id="KW-0548">Nucleotidyltransferase</keyword>
<comment type="similarity">
    <text evidence="1 12">Belongs to the DNA polymerase type-Y family.</text>
</comment>
<evidence type="ECO:0000256" key="5">
    <source>
        <dbReference type="ARBA" id="ARBA00022705"/>
    </source>
</evidence>
<evidence type="ECO:0000256" key="6">
    <source>
        <dbReference type="ARBA" id="ARBA00022723"/>
    </source>
</evidence>
<gene>
    <name evidence="12" type="primary">dinB</name>
    <name evidence="14" type="ORF">HMPREF1250_0509</name>
</gene>
<dbReference type="Proteomes" id="UP000017090">
    <property type="component" value="Unassembled WGS sequence"/>
</dbReference>